<gene>
    <name evidence="1" type="ORF">DFR86_11690</name>
</gene>
<name>A0A2U9IQ46_9CREN</name>
<evidence type="ECO:0000313" key="1">
    <source>
        <dbReference type="EMBL" id="AWR98132.1"/>
    </source>
</evidence>
<organism evidence="1 2">
    <name type="scientific">Acidianus sulfidivorans JP7</name>
    <dbReference type="NCBI Taxonomy" id="619593"/>
    <lineage>
        <taxon>Archaea</taxon>
        <taxon>Thermoproteota</taxon>
        <taxon>Thermoprotei</taxon>
        <taxon>Sulfolobales</taxon>
        <taxon>Sulfolobaceae</taxon>
        <taxon>Acidianus</taxon>
    </lineage>
</organism>
<proteinExistence type="predicted"/>
<sequence>MAQKINLNQDDTQLLRELLDLVENRKLTYINEFKVMLKEDLYFFEDTRSSVRNLVKQLGLSAQIISDNTIGFEFLGELIRRIEAHAVDPYGRPASQKFTRSDVHDIVHEIAYYLEYMFSKRGYSKYLVYLEKSDEMEVYFVPTFFVIKNYNNKSINTSQDYINYLNEVKEVVNILKRYEGKATLVTRDYVSTLYLSTELCGFSEEFENVRSHICFDCFYIVGHDIAEVIKSWSWEDIILGNIAYNILNLKYNYEEFIDKFIEGEKIPADGLWYGIQIKLKPDSISLYYS</sequence>
<keyword evidence="2" id="KW-1185">Reference proteome</keyword>
<dbReference type="KEGG" id="asul:DFR86_11690"/>
<dbReference type="EMBL" id="CP029288">
    <property type="protein sequence ID" value="AWR98132.1"/>
    <property type="molecule type" value="Genomic_DNA"/>
</dbReference>
<dbReference type="RefSeq" id="WP_110381022.1">
    <property type="nucleotide sequence ID" value="NZ_CP029288.2"/>
</dbReference>
<dbReference type="Proteomes" id="UP000248410">
    <property type="component" value="Chromosome"/>
</dbReference>
<accession>A0A2U9IQ46</accession>
<dbReference type="GeneID" id="36838641"/>
<protein>
    <submittedName>
        <fullName evidence="1">Uncharacterized protein</fullName>
    </submittedName>
</protein>
<evidence type="ECO:0000313" key="2">
    <source>
        <dbReference type="Proteomes" id="UP000248410"/>
    </source>
</evidence>
<dbReference type="AlphaFoldDB" id="A0A2U9IQ46"/>
<reference evidence="1 2" key="1">
    <citation type="submission" date="2018-05" db="EMBL/GenBank/DDBJ databases">
        <title>Complete Genome Sequences of Extremely Thermoacidophilic, Metal-Mobilizing Type-Strain Members of the Archaeal Family Sulfolobaceae: Acidianus brierleyi DSM-1651T, Acidianus sulfidivorans DSM-18786T, Metallosphaera hakonensis DSM-7519T, and Metallosphaera prunae DSM-10039T.</title>
        <authorList>
            <person name="Counts J.A."/>
            <person name="Kelly R.M."/>
        </authorList>
    </citation>
    <scope>NUCLEOTIDE SEQUENCE [LARGE SCALE GENOMIC DNA]</scope>
    <source>
        <strain evidence="1 2">JP7</strain>
    </source>
</reference>